<evidence type="ECO:0000313" key="2">
    <source>
        <dbReference type="Proteomes" id="UP000092445"/>
    </source>
</evidence>
<dbReference type="VEuPathDB" id="VectorBase:GPAI001639"/>
<reference evidence="2" key="1">
    <citation type="submission" date="2014-03" db="EMBL/GenBank/DDBJ databases">
        <authorList>
            <person name="Aksoy S."/>
            <person name="Warren W."/>
            <person name="Wilson R.K."/>
        </authorList>
    </citation>
    <scope>NUCLEOTIDE SEQUENCE [LARGE SCALE GENOMIC DNA]</scope>
    <source>
        <strain evidence="2">IAEA</strain>
    </source>
</reference>
<accession>A0A1A9Z2E1</accession>
<name>A0A1A9Z2E1_GLOPL</name>
<dbReference type="Proteomes" id="UP000092445">
    <property type="component" value="Unassembled WGS sequence"/>
</dbReference>
<dbReference type="EnsemblMetazoa" id="GPAI001639-RA">
    <property type="protein sequence ID" value="GPAI001639-PA"/>
    <property type="gene ID" value="GPAI001639"/>
</dbReference>
<evidence type="ECO:0000313" key="1">
    <source>
        <dbReference type="EnsemblMetazoa" id="GPAI001639-PA"/>
    </source>
</evidence>
<sequence length="81" mass="9420">MALGFEGFDPSINSTLKRPLVCSSSVGQQWLDEMFQKFCKQLQKFKNLHDIQMSCYRLFNFNQLKKLYLVSSSMCEITIKG</sequence>
<dbReference type="STRING" id="7398.A0A1A9Z2E1"/>
<protein>
    <submittedName>
        <fullName evidence="1">Uncharacterized protein</fullName>
    </submittedName>
</protein>
<dbReference type="AlphaFoldDB" id="A0A1A9Z2E1"/>
<proteinExistence type="predicted"/>
<organism evidence="1 2">
    <name type="scientific">Glossina pallidipes</name>
    <name type="common">Tsetse fly</name>
    <dbReference type="NCBI Taxonomy" id="7398"/>
    <lineage>
        <taxon>Eukaryota</taxon>
        <taxon>Metazoa</taxon>
        <taxon>Ecdysozoa</taxon>
        <taxon>Arthropoda</taxon>
        <taxon>Hexapoda</taxon>
        <taxon>Insecta</taxon>
        <taxon>Pterygota</taxon>
        <taxon>Neoptera</taxon>
        <taxon>Endopterygota</taxon>
        <taxon>Diptera</taxon>
        <taxon>Brachycera</taxon>
        <taxon>Muscomorpha</taxon>
        <taxon>Hippoboscoidea</taxon>
        <taxon>Glossinidae</taxon>
        <taxon>Glossina</taxon>
    </lineage>
</organism>
<reference evidence="1" key="2">
    <citation type="submission" date="2020-05" db="UniProtKB">
        <authorList>
            <consortium name="EnsemblMetazoa"/>
        </authorList>
    </citation>
    <scope>IDENTIFICATION</scope>
    <source>
        <strain evidence="1">IAEA</strain>
    </source>
</reference>
<keyword evidence="2" id="KW-1185">Reference proteome</keyword>